<evidence type="ECO:0000313" key="3">
    <source>
        <dbReference type="EMBL" id="ODB95374.1"/>
    </source>
</evidence>
<dbReference type="Gene3D" id="2.40.30.10">
    <property type="entry name" value="Translation factors"/>
    <property type="match status" value="1"/>
</dbReference>
<evidence type="ECO:0000256" key="1">
    <source>
        <dbReference type="PIRSR" id="PIRSR006816-2"/>
    </source>
</evidence>
<dbReference type="Pfam" id="PF10418">
    <property type="entry name" value="DHODB_Fe-S_bind"/>
    <property type="match status" value="1"/>
</dbReference>
<dbReference type="PROSITE" id="PS51384">
    <property type="entry name" value="FAD_FR"/>
    <property type="match status" value="1"/>
</dbReference>
<proteinExistence type="predicted"/>
<dbReference type="Pfam" id="PF00970">
    <property type="entry name" value="FAD_binding_6"/>
    <property type="match status" value="1"/>
</dbReference>
<dbReference type="InterPro" id="IPR039261">
    <property type="entry name" value="FNR_nucleotide-bd"/>
</dbReference>
<dbReference type="InterPro" id="IPR008333">
    <property type="entry name" value="Cbr1-like_FAD-bd_dom"/>
</dbReference>
<comment type="cofactor">
    <cofactor evidence="1">
        <name>[2Fe-2S] cluster</name>
        <dbReference type="ChEBI" id="CHEBI:190135"/>
    </cofactor>
    <text evidence="1">Binds 1 [2Fe-2S] cluster per subunit.</text>
</comment>
<feature type="binding site" evidence="1">
    <location>
        <position position="257"/>
    </location>
    <ligand>
        <name>[2Fe-2S] cluster</name>
        <dbReference type="ChEBI" id="CHEBI:190135"/>
    </ligand>
</feature>
<dbReference type="Gene3D" id="3.40.50.80">
    <property type="entry name" value="Nucleotide-binding domain of ferredoxin-NADP reductase (FNR) module"/>
    <property type="match status" value="1"/>
</dbReference>
<feature type="domain" description="FAD-binding FR-type" evidence="2">
    <location>
        <begin position="5"/>
        <end position="105"/>
    </location>
</feature>
<dbReference type="SUPFAM" id="SSF52343">
    <property type="entry name" value="Ferredoxin reductase-like, C-terminal NADP-linked domain"/>
    <property type="match status" value="1"/>
</dbReference>
<dbReference type="STRING" id="1818881.A3196_00545"/>
<dbReference type="Proteomes" id="UP000094849">
    <property type="component" value="Unassembled WGS sequence"/>
</dbReference>
<feature type="binding site" evidence="1">
    <location>
        <position position="249"/>
    </location>
    <ligand>
        <name>[2Fe-2S] cluster</name>
        <dbReference type="ChEBI" id="CHEBI:190135"/>
    </ligand>
</feature>
<feature type="binding site" evidence="1">
    <location>
        <position position="246"/>
    </location>
    <ligand>
        <name>[2Fe-2S] cluster</name>
        <dbReference type="ChEBI" id="CHEBI:190135"/>
    </ligand>
</feature>
<evidence type="ECO:0000259" key="2">
    <source>
        <dbReference type="PROSITE" id="PS51384"/>
    </source>
</evidence>
<comment type="caution">
    <text evidence="3">The sequence shown here is derived from an EMBL/GenBank/DDBJ whole genome shotgun (WGS) entry which is preliminary data.</text>
</comment>
<keyword evidence="1" id="KW-0408">Iron</keyword>
<dbReference type="InterPro" id="IPR017927">
    <property type="entry name" value="FAD-bd_FR_type"/>
</dbReference>
<feature type="binding site" evidence="1">
    <location>
        <position position="241"/>
    </location>
    <ligand>
        <name>[2Fe-2S] cluster</name>
        <dbReference type="ChEBI" id="CHEBI:190135"/>
    </ligand>
</feature>
<dbReference type="RefSeq" id="WP_069024014.1">
    <property type="nucleotide sequence ID" value="NZ_LVJZ01000003.1"/>
</dbReference>
<dbReference type="PANTHER" id="PTHR43513">
    <property type="entry name" value="DIHYDROOROTATE DEHYDROGENASE B (NAD(+)), ELECTRON TRANSFER SUBUNIT"/>
    <property type="match status" value="1"/>
</dbReference>
<dbReference type="EMBL" id="LVJZ01000003">
    <property type="protein sequence ID" value="ODB95374.1"/>
    <property type="molecule type" value="Genomic_DNA"/>
</dbReference>
<keyword evidence="1" id="KW-0001">2Fe-2S</keyword>
<gene>
    <name evidence="3" type="ORF">A3196_00545</name>
</gene>
<dbReference type="CDD" id="cd06221">
    <property type="entry name" value="sulfite_reductase_like"/>
    <property type="match status" value="1"/>
</dbReference>
<evidence type="ECO:0000313" key="4">
    <source>
        <dbReference type="Proteomes" id="UP000094849"/>
    </source>
</evidence>
<reference evidence="3 4" key="1">
    <citation type="submission" date="2016-03" db="EMBL/GenBank/DDBJ databases">
        <title>Chemosynthetic sulphur-oxidizing symbionts of marine invertebrate animals are capable of nitrogen fixation.</title>
        <authorList>
            <person name="Petersen J.M."/>
            <person name="Kemper A."/>
            <person name="Gruber-Vodicka H."/>
            <person name="Cardini U."/>
            <person name="Geest Mvander."/>
            <person name="Kleiner M."/>
            <person name="Bulgheresi S."/>
            <person name="Fussmann M."/>
            <person name="Herbold C."/>
            <person name="Seah B.K.B."/>
            <person name="Antony C.Paul."/>
            <person name="Liu D."/>
            <person name="Belitz A."/>
            <person name="Weber M."/>
        </authorList>
    </citation>
    <scope>NUCLEOTIDE SEQUENCE [LARGE SCALE GENOMIC DNA]</scope>
    <source>
        <strain evidence="3">G_D</strain>
    </source>
</reference>
<dbReference type="GO" id="GO:0046872">
    <property type="term" value="F:metal ion binding"/>
    <property type="evidence" value="ECO:0007669"/>
    <property type="project" value="UniProtKB-KW"/>
</dbReference>
<dbReference type="GO" id="GO:0051537">
    <property type="term" value="F:2 iron, 2 sulfur cluster binding"/>
    <property type="evidence" value="ECO:0007669"/>
    <property type="project" value="UniProtKB-KW"/>
</dbReference>
<dbReference type="GO" id="GO:0050660">
    <property type="term" value="F:flavin adenine dinucleotide binding"/>
    <property type="evidence" value="ECO:0007669"/>
    <property type="project" value="InterPro"/>
</dbReference>
<dbReference type="PANTHER" id="PTHR43513:SF1">
    <property type="entry name" value="ANAEROBIC SULFITE REDUCTASE SUBUNIT B"/>
    <property type="match status" value="1"/>
</dbReference>
<dbReference type="PIRSF" id="PIRSF006816">
    <property type="entry name" value="Cyc3_hyd_g"/>
    <property type="match status" value="1"/>
</dbReference>
<dbReference type="AlphaFoldDB" id="A0A1E2ULG6"/>
<organism evidence="3 4">
    <name type="scientific">Candidatus Thiodiazotropha endoloripes</name>
    <dbReference type="NCBI Taxonomy" id="1818881"/>
    <lineage>
        <taxon>Bacteria</taxon>
        <taxon>Pseudomonadati</taxon>
        <taxon>Pseudomonadota</taxon>
        <taxon>Gammaproteobacteria</taxon>
        <taxon>Chromatiales</taxon>
        <taxon>Sedimenticolaceae</taxon>
        <taxon>Candidatus Thiodiazotropha</taxon>
    </lineage>
</organism>
<dbReference type="InterPro" id="IPR001433">
    <property type="entry name" value="OxRdtase_FAD/NAD-bd"/>
</dbReference>
<dbReference type="InterPro" id="IPR019480">
    <property type="entry name" value="Dihydroorotate_DH_Fe-S-bd"/>
</dbReference>
<dbReference type="Pfam" id="PF00175">
    <property type="entry name" value="NAD_binding_1"/>
    <property type="match status" value="1"/>
</dbReference>
<dbReference type="InterPro" id="IPR012165">
    <property type="entry name" value="Cyt_c3_hydrogenase_gsu"/>
</dbReference>
<dbReference type="SUPFAM" id="SSF63380">
    <property type="entry name" value="Riboflavin synthase domain-like"/>
    <property type="match status" value="1"/>
</dbReference>
<dbReference type="GO" id="GO:0006221">
    <property type="term" value="P:pyrimidine nucleotide biosynthetic process"/>
    <property type="evidence" value="ECO:0007669"/>
    <property type="project" value="InterPro"/>
</dbReference>
<sequence>MSDLHLPRTAIIDERIQESPTIFTLRLRFEDAAAQEVFEFSPGQFNMVTHFAAGEVPISIVNDPKDSHYFDHTIRVVGRVSEAMSKLQPGDRVGIRGPFGRGWPVADAAGRDVLLVTGGLGCAPLVSVIRYLMKRRNQFGHLHILQGVKHSNDLIWREQYDAWAREPDVNVLLAADVVTREWHGQQGMVTELIGQLNLRHGRTLAMLCGPEVMMLAAIANLRDLGIADHQIWFSMERNMQCGIGQCGHCQIGAKYVCRDGPVFCYSELADLMGAKGF</sequence>
<keyword evidence="1" id="KW-0411">Iron-sulfur</keyword>
<keyword evidence="4" id="KW-1185">Reference proteome</keyword>
<dbReference type="InterPro" id="IPR017938">
    <property type="entry name" value="Riboflavin_synthase-like_b-brl"/>
</dbReference>
<dbReference type="GO" id="GO:0016491">
    <property type="term" value="F:oxidoreductase activity"/>
    <property type="evidence" value="ECO:0007669"/>
    <property type="project" value="InterPro"/>
</dbReference>
<dbReference type="InterPro" id="IPR050353">
    <property type="entry name" value="PyrK_electron_transfer"/>
</dbReference>
<accession>A0A1E2ULG6</accession>
<dbReference type="PRINTS" id="PR00406">
    <property type="entry name" value="CYTB5RDTASE"/>
</dbReference>
<keyword evidence="1" id="KW-0479">Metal-binding</keyword>
<name>A0A1E2ULG6_9GAMM</name>
<protein>
    <submittedName>
        <fullName evidence="3">Ni/Fe hydrogenase subunit gamma</fullName>
    </submittedName>
</protein>